<dbReference type="RefSeq" id="XP_053583311.1">
    <property type="nucleotide sequence ID" value="XM_053734398.1"/>
</dbReference>
<dbReference type="EMBL" id="WUAV01000005">
    <property type="protein sequence ID" value="KAF1755078.1"/>
    <property type="molecule type" value="Genomic_DNA"/>
</dbReference>
<organism evidence="2 3">
    <name type="scientific">Caenorhabditis remanei</name>
    <name type="common">Caenorhabditis vulgaris</name>
    <dbReference type="NCBI Taxonomy" id="31234"/>
    <lineage>
        <taxon>Eukaryota</taxon>
        <taxon>Metazoa</taxon>
        <taxon>Ecdysozoa</taxon>
        <taxon>Nematoda</taxon>
        <taxon>Chromadorea</taxon>
        <taxon>Rhabditida</taxon>
        <taxon>Rhabditina</taxon>
        <taxon>Rhabditomorpha</taxon>
        <taxon>Rhabditoidea</taxon>
        <taxon>Rhabditidae</taxon>
        <taxon>Peloderinae</taxon>
        <taxon>Caenorhabditis</taxon>
    </lineage>
</organism>
<proteinExistence type="predicted"/>
<evidence type="ECO:0000256" key="1">
    <source>
        <dbReference type="SAM" id="MobiDB-lite"/>
    </source>
</evidence>
<dbReference type="Proteomes" id="UP000483820">
    <property type="component" value="Chromosome V"/>
</dbReference>
<gene>
    <name evidence="2" type="ORF">GCK72_021646</name>
</gene>
<feature type="compositionally biased region" description="Polar residues" evidence="1">
    <location>
        <begin position="46"/>
        <end position="55"/>
    </location>
</feature>
<name>A0A6A5GIQ9_CAERE</name>
<protein>
    <submittedName>
        <fullName evidence="2">Uncharacterized protein</fullName>
    </submittedName>
</protein>
<sequence>MNQHTFHVDSQGGTVNFTINNVCNIIVAPHTFAPPPFRQPQENPPTYNTHQNEGATKSREHEQNDNGDAPNRTTNATTLPEGHSDELPPPSENRSPPNVIILPYLVDNEQQAVIPVEHRLLPSNNPLSVATQGEITDTERRDSEQARGYDESAQTGQTLEADARIAEMSINDAILTDVEMDVTPLAETLITDDETAAAQTEEVQTADGETAHAPIIDDGPPVDEQLADTPMGDTSSTNVHLAQNLDTMAPTFECPKFRNFPVRTPLMYATKYPKNESYNRVLGNSQCKTHVKSYLADESFINEIEMNLNEKGKKDFHDIIRTTIDHFAGDAATAVRLANRLLQSK</sequence>
<dbReference type="CTD" id="9800397"/>
<feature type="compositionally biased region" description="Basic and acidic residues" evidence="1">
    <location>
        <begin position="137"/>
        <end position="150"/>
    </location>
</feature>
<feature type="region of interest" description="Disordered" evidence="1">
    <location>
        <begin position="34"/>
        <end position="98"/>
    </location>
</feature>
<feature type="compositionally biased region" description="Polar residues" evidence="1">
    <location>
        <begin position="123"/>
        <end position="135"/>
    </location>
</feature>
<dbReference type="GeneID" id="9800397"/>
<dbReference type="KEGG" id="crq:GCK72_021646"/>
<reference evidence="2 3" key="1">
    <citation type="submission" date="2019-12" db="EMBL/GenBank/DDBJ databases">
        <title>Chromosome-level assembly of the Caenorhabditis remanei genome.</title>
        <authorList>
            <person name="Teterina A.A."/>
            <person name="Willis J.H."/>
            <person name="Phillips P.C."/>
        </authorList>
    </citation>
    <scope>NUCLEOTIDE SEQUENCE [LARGE SCALE GENOMIC DNA]</scope>
    <source>
        <strain evidence="2 3">PX506</strain>
        <tissue evidence="2">Whole organism</tissue>
    </source>
</reference>
<dbReference type="AlphaFoldDB" id="A0A6A5GIQ9"/>
<evidence type="ECO:0000313" key="3">
    <source>
        <dbReference type="Proteomes" id="UP000483820"/>
    </source>
</evidence>
<accession>A0A6A5GIQ9</accession>
<evidence type="ECO:0000313" key="2">
    <source>
        <dbReference type="EMBL" id="KAF1755078.1"/>
    </source>
</evidence>
<feature type="region of interest" description="Disordered" evidence="1">
    <location>
        <begin position="123"/>
        <end position="156"/>
    </location>
</feature>
<comment type="caution">
    <text evidence="2">The sequence shown here is derived from an EMBL/GenBank/DDBJ whole genome shotgun (WGS) entry which is preliminary data.</text>
</comment>